<evidence type="ECO:0000313" key="1">
    <source>
        <dbReference type="EMBL" id="CAP24750.2"/>
    </source>
</evidence>
<reference evidence="1 2" key="1">
    <citation type="journal article" date="2003" name="PLoS Biol.">
        <title>The genome sequence of Caenorhabditis briggsae: a platform for comparative genomics.</title>
        <authorList>
            <person name="Stein L.D."/>
            <person name="Bao Z."/>
            <person name="Blasiar D."/>
            <person name="Blumenthal T."/>
            <person name="Brent M.R."/>
            <person name="Chen N."/>
            <person name="Chinwalla A."/>
            <person name="Clarke L."/>
            <person name="Clee C."/>
            <person name="Coghlan A."/>
            <person name="Coulson A."/>
            <person name="D'Eustachio P."/>
            <person name="Fitch D.H."/>
            <person name="Fulton L.A."/>
            <person name="Fulton R.E."/>
            <person name="Griffiths-Jones S."/>
            <person name="Harris T.W."/>
            <person name="Hillier L.W."/>
            <person name="Kamath R."/>
            <person name="Kuwabara P.E."/>
            <person name="Mardis E.R."/>
            <person name="Marra M.A."/>
            <person name="Miner T.L."/>
            <person name="Minx P."/>
            <person name="Mullikin J.C."/>
            <person name="Plumb R.W."/>
            <person name="Rogers J."/>
            <person name="Schein J.E."/>
            <person name="Sohrmann M."/>
            <person name="Spieth J."/>
            <person name="Stajich J.E."/>
            <person name="Wei C."/>
            <person name="Willey D."/>
            <person name="Wilson R.K."/>
            <person name="Durbin R."/>
            <person name="Waterston R.H."/>
        </authorList>
    </citation>
    <scope>NUCLEOTIDE SEQUENCE [LARGE SCALE GENOMIC DNA]</scope>
    <source>
        <strain evidence="1 2">AF16</strain>
    </source>
</reference>
<dbReference type="HOGENOM" id="CLU_1367318_0_0_1"/>
<dbReference type="OMA" id="DFHSLPH"/>
<dbReference type="Proteomes" id="UP000008549">
    <property type="component" value="Unassembled WGS sequence"/>
</dbReference>
<sequence>MIIKNEMKLNILLYLQVSRAHAYIPILKQISKDMIEICERTQALKKRTRQLESTELSRDFCCKATPIMCQSHQVCLRALVYSPYGNFFLSGCHPEEDHLSGCDFHSLPHNSSVHRCVCKDGECQNDFPGDCPIKGITDTTKPVITTTLSPTSTPPCLIARNRTKTNSARNRHHHNHSMTSSSAVSSTILLSIWVIAVTTI</sequence>
<dbReference type="InParanoid" id="A8WVT7"/>
<gene>
    <name evidence="1" type="primary">Cbr-clec-90</name>
    <name evidence="3" type="synonym">glo-2</name>
    <name evidence="3" type="ORF">CBG03946</name>
    <name evidence="4" type="ORF">CBG29949</name>
    <name evidence="1" type="ORF">CBG_03946</name>
</gene>
<evidence type="ECO:0000313" key="2">
    <source>
        <dbReference type="Proteomes" id="UP000008549"/>
    </source>
</evidence>
<accession>A8WVT7</accession>
<evidence type="ECO:0000313" key="4">
    <source>
        <dbReference type="WormBase" id="CBG29949"/>
    </source>
</evidence>
<dbReference type="GeneID" id="8581356"/>
<dbReference type="RefSeq" id="XP_045092532.1">
    <property type="nucleotide sequence ID" value="XM_045244488.1"/>
</dbReference>
<name>A8WVT7_CAEBR</name>
<protein>
    <submittedName>
        <fullName evidence="1">Protein CBR-CLEC-90</fullName>
    </submittedName>
</protein>
<dbReference type="CTD" id="8581356"/>
<proteinExistence type="predicted"/>
<organism evidence="1 2">
    <name type="scientific">Caenorhabditis briggsae</name>
    <dbReference type="NCBI Taxonomy" id="6238"/>
    <lineage>
        <taxon>Eukaryota</taxon>
        <taxon>Metazoa</taxon>
        <taxon>Ecdysozoa</taxon>
        <taxon>Nematoda</taxon>
        <taxon>Chromadorea</taxon>
        <taxon>Rhabditida</taxon>
        <taxon>Rhabditina</taxon>
        <taxon>Rhabditomorpha</taxon>
        <taxon>Rhabditoidea</taxon>
        <taxon>Rhabditidae</taxon>
        <taxon>Peloderinae</taxon>
        <taxon>Caenorhabditis</taxon>
    </lineage>
</organism>
<dbReference type="STRING" id="6238.A8WVT7"/>
<dbReference type="AlphaFoldDB" id="A8WVT7"/>
<dbReference type="WormBase" id="CBG03946">
    <property type="protein sequence ID" value="CBP40257"/>
    <property type="gene ID" value="WBGene00026704"/>
</dbReference>
<reference evidence="1 2" key="2">
    <citation type="journal article" date="2011" name="PLoS Genet.">
        <title>Caenorhabditis briggsae recombinant inbred line genotypes reveal inter-strain incompatibility and the evolution of recombination.</title>
        <authorList>
            <person name="Ross J.A."/>
            <person name="Koboldt D.C."/>
            <person name="Staisch J.E."/>
            <person name="Chamberlin H.M."/>
            <person name="Gupta B.P."/>
            <person name="Miller R.D."/>
            <person name="Baird S.E."/>
            <person name="Haag E.S."/>
        </authorList>
    </citation>
    <scope>NUCLEOTIDE SEQUENCE [LARGE SCALE GENOMIC DNA]</scope>
    <source>
        <strain evidence="1 2">AF16</strain>
    </source>
</reference>
<evidence type="ECO:0000313" key="3">
    <source>
        <dbReference type="WormBase" id="CBG03946"/>
    </source>
</evidence>
<keyword evidence="2" id="KW-1185">Reference proteome</keyword>
<dbReference type="KEGG" id="cbr:CBG_03946"/>
<dbReference type="eggNOG" id="ENOG502TGKJ">
    <property type="taxonomic scope" value="Eukaryota"/>
</dbReference>
<dbReference type="EMBL" id="HE600906">
    <property type="protein sequence ID" value="CAP24750.2"/>
    <property type="molecule type" value="Genomic_DNA"/>
</dbReference>
<dbReference type="WormBase" id="CBG29949">
    <property type="protein sequence ID" value="CBP14948"/>
    <property type="gene ID" value="WBGene00270377"/>
</dbReference>